<proteinExistence type="predicted"/>
<evidence type="ECO:0000313" key="3">
    <source>
        <dbReference type="Proteomes" id="UP000091967"/>
    </source>
</evidence>
<accession>A0A1B8AZ92</accession>
<feature type="region of interest" description="Disordered" evidence="1">
    <location>
        <begin position="185"/>
        <end position="228"/>
    </location>
</feature>
<dbReference type="AlphaFoldDB" id="A0A1B8AZ92"/>
<name>A0A1B8AZ92_FUSPO</name>
<evidence type="ECO:0000313" key="2">
    <source>
        <dbReference type="EMBL" id="OBS25819.1"/>
    </source>
</evidence>
<evidence type="ECO:0000256" key="1">
    <source>
        <dbReference type="SAM" id="MobiDB-lite"/>
    </source>
</evidence>
<sequence>MFSPCAKIKEIMVAGHPVLSHLGYCTDDDDPTYVEGDTSRNTKAKDDCRIRDNYRYDLDDFVPHAQQHANDNRTHYFYALDGLAFATKIVRDGGTYLRFEAVLKQAGHFLQHANEDRIKLDKRVIAQHLQCHSASHAVAGADRTTPVARFLLRNPDRQDRITPDISPCYSCLSSQQLRWRTRVDGSADAAMPVDQTESPTSSTGKGNSPAEGPTAEFETVQPSYQTPR</sequence>
<organism evidence="2 3">
    <name type="scientific">Fusarium poae</name>
    <dbReference type="NCBI Taxonomy" id="36050"/>
    <lineage>
        <taxon>Eukaryota</taxon>
        <taxon>Fungi</taxon>
        <taxon>Dikarya</taxon>
        <taxon>Ascomycota</taxon>
        <taxon>Pezizomycotina</taxon>
        <taxon>Sordariomycetes</taxon>
        <taxon>Hypocreomycetidae</taxon>
        <taxon>Hypocreales</taxon>
        <taxon>Nectriaceae</taxon>
        <taxon>Fusarium</taxon>
    </lineage>
</organism>
<keyword evidence="3" id="KW-1185">Reference proteome</keyword>
<protein>
    <submittedName>
        <fullName evidence="2">Uncharacterized protein</fullName>
    </submittedName>
</protein>
<gene>
    <name evidence="2" type="ORF">FPOA_06355</name>
</gene>
<reference evidence="2 3" key="1">
    <citation type="submission" date="2016-06" db="EMBL/GenBank/DDBJ databases">
        <title>Living apart together: crosstalk between the core and supernumerary genomes in a fungal plant pathogen.</title>
        <authorList>
            <person name="Vanheule A."/>
            <person name="Audenaert K."/>
            <person name="Warris S."/>
            <person name="Van De Geest H."/>
            <person name="Schijlen E."/>
            <person name="Hofte M."/>
            <person name="De Saeger S."/>
            <person name="Haesaert G."/>
            <person name="Waalwijk C."/>
            <person name="Van Der Lee T."/>
        </authorList>
    </citation>
    <scope>NUCLEOTIDE SEQUENCE [LARGE SCALE GENOMIC DNA]</scope>
    <source>
        <strain evidence="2 3">2516</strain>
    </source>
</reference>
<comment type="caution">
    <text evidence="2">The sequence shown here is derived from an EMBL/GenBank/DDBJ whole genome shotgun (WGS) entry which is preliminary data.</text>
</comment>
<dbReference type="Proteomes" id="UP000091967">
    <property type="component" value="Unassembled WGS sequence"/>
</dbReference>
<feature type="compositionally biased region" description="Polar residues" evidence="1">
    <location>
        <begin position="195"/>
        <end position="206"/>
    </location>
</feature>
<dbReference type="EMBL" id="LYXU01000002">
    <property type="protein sequence ID" value="OBS25819.1"/>
    <property type="molecule type" value="Genomic_DNA"/>
</dbReference>